<dbReference type="SUPFAM" id="SSF51735">
    <property type="entry name" value="NAD(P)-binding Rossmann-fold domains"/>
    <property type="match status" value="1"/>
</dbReference>
<dbReference type="EMBL" id="CP045809">
    <property type="protein sequence ID" value="QHN34478.1"/>
    <property type="molecule type" value="Genomic_DNA"/>
</dbReference>
<keyword evidence="3" id="KW-1185">Reference proteome</keyword>
<feature type="domain" description="NAD(P)-binding" evidence="1">
    <location>
        <begin position="8"/>
        <end position="194"/>
    </location>
</feature>
<reference evidence="2" key="1">
    <citation type="journal article" date="2021" name="Nat. Microbiol.">
        <title>Cocultivation of an ultrasmall environmental parasitic bacterium with lytic ability against bacteria associated with wastewater foams.</title>
        <authorList>
            <person name="Batinovic S."/>
            <person name="Rose J.J.A."/>
            <person name="Ratcliffe J."/>
            <person name="Seviour R.J."/>
            <person name="Petrovski S."/>
        </authorList>
    </citation>
    <scope>NUCLEOTIDE SEQUENCE</scope>
    <source>
        <strain evidence="2">CON9</strain>
    </source>
</reference>
<organism evidence="2 3">
    <name type="scientific">Gordonia pseudamarae</name>
    <dbReference type="NCBI Taxonomy" id="2831662"/>
    <lineage>
        <taxon>Bacteria</taxon>
        <taxon>Bacillati</taxon>
        <taxon>Actinomycetota</taxon>
        <taxon>Actinomycetes</taxon>
        <taxon>Mycobacteriales</taxon>
        <taxon>Gordoniaceae</taxon>
        <taxon>Gordonia</taxon>
    </lineage>
</organism>
<dbReference type="InterPro" id="IPR036291">
    <property type="entry name" value="NAD(P)-bd_dom_sf"/>
</dbReference>
<proteinExistence type="predicted"/>
<protein>
    <submittedName>
        <fullName evidence="2">NAD(P)H-binding protein</fullName>
    </submittedName>
</protein>
<name>A0ABX6IF94_9ACTN</name>
<sequence>MSRIVVIGAAGGVGTRLVGELIARGDDVTAVHRRPEQAGQLRTLGAEPVLLDVADEVRSGSLDGFVQILPGADAVVYAAGASSAPIDVARLVDGDGVAVAARAAEAAGVDRFLLISAFPDAWRGKGMPAAFEEYMGIKKAADVALVATGLDWVIVRPGTLTNRSRTGRVALGPAIAYGDVSRADVAAVLAELVHRTEVSRQVLELTEGTALITDAVDAVARL</sequence>
<evidence type="ECO:0000313" key="2">
    <source>
        <dbReference type="EMBL" id="QHN34478.1"/>
    </source>
</evidence>
<dbReference type="Proteomes" id="UP001059836">
    <property type="component" value="Chromosome"/>
</dbReference>
<dbReference type="RefSeq" id="WP_213247616.1">
    <property type="nucleotide sequence ID" value="NZ_CP045806.1"/>
</dbReference>
<dbReference type="PANTHER" id="PTHR15020">
    <property type="entry name" value="FLAVIN REDUCTASE-RELATED"/>
    <property type="match status" value="1"/>
</dbReference>
<dbReference type="Pfam" id="PF13460">
    <property type="entry name" value="NAD_binding_10"/>
    <property type="match status" value="1"/>
</dbReference>
<evidence type="ECO:0000313" key="3">
    <source>
        <dbReference type="Proteomes" id="UP001059836"/>
    </source>
</evidence>
<dbReference type="Gene3D" id="3.40.50.720">
    <property type="entry name" value="NAD(P)-binding Rossmann-like Domain"/>
    <property type="match status" value="1"/>
</dbReference>
<gene>
    <name evidence="2" type="ORF">GII31_05750</name>
</gene>
<accession>A0ABX6IF94</accession>
<evidence type="ECO:0000259" key="1">
    <source>
        <dbReference type="Pfam" id="PF13460"/>
    </source>
</evidence>
<dbReference type="PANTHER" id="PTHR15020:SF50">
    <property type="entry name" value="UPF0659 PROTEIN YMR090W"/>
    <property type="match status" value="1"/>
</dbReference>
<dbReference type="InterPro" id="IPR016040">
    <property type="entry name" value="NAD(P)-bd_dom"/>
</dbReference>